<evidence type="ECO:0000256" key="1">
    <source>
        <dbReference type="ARBA" id="ARBA00010613"/>
    </source>
</evidence>
<protein>
    <submittedName>
        <fullName evidence="3">Carbon-nitrogen hydrolase family protein</fullName>
    </submittedName>
</protein>
<dbReference type="InterPro" id="IPR003010">
    <property type="entry name" value="C-N_Hydrolase"/>
</dbReference>
<keyword evidence="4" id="KW-1185">Reference proteome</keyword>
<dbReference type="GO" id="GO:0016787">
    <property type="term" value="F:hydrolase activity"/>
    <property type="evidence" value="ECO:0007669"/>
    <property type="project" value="UniProtKB-KW"/>
</dbReference>
<evidence type="ECO:0000313" key="3">
    <source>
        <dbReference type="EMBL" id="QHQ61420.1"/>
    </source>
</evidence>
<evidence type="ECO:0000313" key="4">
    <source>
        <dbReference type="Proteomes" id="UP000464314"/>
    </source>
</evidence>
<dbReference type="SUPFAM" id="SSF56317">
    <property type="entry name" value="Carbon-nitrogen hydrolase"/>
    <property type="match status" value="1"/>
</dbReference>
<dbReference type="PROSITE" id="PS50263">
    <property type="entry name" value="CN_HYDROLASE"/>
    <property type="match status" value="1"/>
</dbReference>
<sequence length="276" mass="30170">MSRLKIAMIQMRVDFNEPSKNLERAEQFIGEAAKAKAQICVLPECLDIGWGNPKALELGEPIPGKISEAYCEMAKKYHIFLVAGLTETCSEKVYNAAILISDRGEVLLHHRKINVLTGVEDVYEIGNSLGVADTALGKIGIDICADNSANSTVLAHSLARMGAQIILSPCSWAVRPDRDVEKEPYGNEWFVPYKQLASLYQMPIIGVSNVGNVEDGSWKGWKAIGNSIAVDSNGEVLAVLPYGESAQVMEIVEVTLLDDRKKGTSLSEEISNKLFE</sequence>
<dbReference type="InterPro" id="IPR036526">
    <property type="entry name" value="C-N_Hydrolase_sf"/>
</dbReference>
<dbReference type="PANTHER" id="PTHR23088">
    <property type="entry name" value="NITRILASE-RELATED"/>
    <property type="match status" value="1"/>
</dbReference>
<name>A0A6P1TJN8_9FIRM</name>
<dbReference type="RefSeq" id="WP_161838245.1">
    <property type="nucleotide sequence ID" value="NZ_CP048000.1"/>
</dbReference>
<dbReference type="PANTHER" id="PTHR23088:SF27">
    <property type="entry name" value="DEAMINATED GLUTATHIONE AMIDASE"/>
    <property type="match status" value="1"/>
</dbReference>
<dbReference type="Pfam" id="PF00795">
    <property type="entry name" value="CN_hydrolase"/>
    <property type="match status" value="1"/>
</dbReference>
<proteinExistence type="inferred from homology"/>
<gene>
    <name evidence="3" type="ORF">Ana3638_12065</name>
</gene>
<dbReference type="CDD" id="cd07197">
    <property type="entry name" value="nitrilase"/>
    <property type="match status" value="1"/>
</dbReference>
<accession>A0A6P1TJN8</accession>
<dbReference type="Gene3D" id="3.60.110.10">
    <property type="entry name" value="Carbon-nitrogen hydrolase"/>
    <property type="match status" value="1"/>
</dbReference>
<feature type="domain" description="CN hydrolase" evidence="2">
    <location>
        <begin position="4"/>
        <end position="256"/>
    </location>
</feature>
<dbReference type="Proteomes" id="UP000464314">
    <property type="component" value="Chromosome"/>
</dbReference>
<dbReference type="EMBL" id="CP048000">
    <property type="protein sequence ID" value="QHQ61420.1"/>
    <property type="molecule type" value="Genomic_DNA"/>
</dbReference>
<organism evidence="3 4">
    <name type="scientific">Anaerocolumna sedimenticola</name>
    <dbReference type="NCBI Taxonomy" id="2696063"/>
    <lineage>
        <taxon>Bacteria</taxon>
        <taxon>Bacillati</taxon>
        <taxon>Bacillota</taxon>
        <taxon>Clostridia</taxon>
        <taxon>Lachnospirales</taxon>
        <taxon>Lachnospiraceae</taxon>
        <taxon>Anaerocolumna</taxon>
    </lineage>
</organism>
<dbReference type="KEGG" id="anr:Ana3638_12065"/>
<reference evidence="3 4" key="1">
    <citation type="submission" date="2020-01" db="EMBL/GenBank/DDBJ databases">
        <title>Genome analysis of Anaerocolumna sp. CBA3638.</title>
        <authorList>
            <person name="Kim J."/>
            <person name="Roh S.W."/>
        </authorList>
    </citation>
    <scope>NUCLEOTIDE SEQUENCE [LARGE SCALE GENOMIC DNA]</scope>
    <source>
        <strain evidence="3 4">CBA3638</strain>
    </source>
</reference>
<keyword evidence="3" id="KW-0378">Hydrolase</keyword>
<evidence type="ECO:0000259" key="2">
    <source>
        <dbReference type="PROSITE" id="PS50263"/>
    </source>
</evidence>
<comment type="similarity">
    <text evidence="1">Belongs to the carbon-nitrogen hydrolase superfamily. NIT1/NIT2 family.</text>
</comment>
<dbReference type="AlphaFoldDB" id="A0A6P1TJN8"/>